<evidence type="ECO:0000313" key="1">
    <source>
        <dbReference type="EMBL" id="EWC46024.1"/>
    </source>
</evidence>
<proteinExistence type="predicted"/>
<dbReference type="AlphaFoldDB" id="W7HS71"/>
<accession>W7HS71</accession>
<gene>
    <name evidence="1" type="ORF">DRE_04817</name>
</gene>
<keyword evidence="2" id="KW-1185">Reference proteome</keyword>
<protein>
    <submittedName>
        <fullName evidence="1">Uncharacterized protein</fullName>
    </submittedName>
</protein>
<name>W7HS71_9PEZI</name>
<sequence>MAQCSDKCVELDGTGGKSHCKGFNYYTETKVSGPVQKCVPWRETKRISTATNIGGHSTKSNSFFYNILSEYTDLPMSGFNFCLGSQRISPTLASAFLIRQGTGAETVSRVACEAACTSEPLCISWNWYTKYSVSNGALRTSHCSLFNAAASTASVIGDYSKYADGDGEPNFWYGDSFFHSNQA</sequence>
<dbReference type="Proteomes" id="UP000024837">
    <property type="component" value="Unassembled WGS sequence"/>
</dbReference>
<dbReference type="HOGENOM" id="CLU_1475149_0_0_1"/>
<evidence type="ECO:0000313" key="2">
    <source>
        <dbReference type="Proteomes" id="UP000024837"/>
    </source>
</evidence>
<organism evidence="1 2">
    <name type="scientific">Drechslerella stenobrocha 248</name>
    <dbReference type="NCBI Taxonomy" id="1043628"/>
    <lineage>
        <taxon>Eukaryota</taxon>
        <taxon>Fungi</taxon>
        <taxon>Dikarya</taxon>
        <taxon>Ascomycota</taxon>
        <taxon>Pezizomycotina</taxon>
        <taxon>Orbiliomycetes</taxon>
        <taxon>Orbiliales</taxon>
        <taxon>Orbiliaceae</taxon>
        <taxon>Drechslerella</taxon>
    </lineage>
</organism>
<reference evidence="1 2" key="1">
    <citation type="submission" date="2013-05" db="EMBL/GenBank/DDBJ databases">
        <title>Drechslerella stenobrocha genome reveals carnivorous origination and mechanical trapping mechanism of predatory fungi.</title>
        <authorList>
            <person name="Liu X."/>
            <person name="Zhang W."/>
            <person name="Liu K."/>
        </authorList>
    </citation>
    <scope>NUCLEOTIDE SEQUENCE [LARGE SCALE GENOMIC DNA]</scope>
    <source>
        <strain evidence="1 2">248</strain>
    </source>
</reference>
<dbReference type="EMBL" id="KI966422">
    <property type="protein sequence ID" value="EWC46024.1"/>
    <property type="molecule type" value="Genomic_DNA"/>
</dbReference>